<feature type="transmembrane region" description="Helical" evidence="2">
    <location>
        <begin position="108"/>
        <end position="127"/>
    </location>
</feature>
<dbReference type="AlphaFoldDB" id="A0A6J7CKS8"/>
<accession>A0A6J7CKS8</accession>
<proteinExistence type="predicted"/>
<evidence type="ECO:0000256" key="2">
    <source>
        <dbReference type="SAM" id="Phobius"/>
    </source>
</evidence>
<keyword evidence="2" id="KW-0812">Transmembrane</keyword>
<keyword evidence="2" id="KW-1133">Transmembrane helix</keyword>
<evidence type="ECO:0000256" key="1">
    <source>
        <dbReference type="SAM" id="MobiDB-lite"/>
    </source>
</evidence>
<dbReference type="EMBL" id="CAFBLR010000001">
    <property type="protein sequence ID" value="CAB4857388.1"/>
    <property type="molecule type" value="Genomic_DNA"/>
</dbReference>
<protein>
    <submittedName>
        <fullName evidence="3">Unannotated protein</fullName>
    </submittedName>
</protein>
<organism evidence="3">
    <name type="scientific">freshwater metagenome</name>
    <dbReference type="NCBI Taxonomy" id="449393"/>
    <lineage>
        <taxon>unclassified sequences</taxon>
        <taxon>metagenomes</taxon>
        <taxon>ecological metagenomes</taxon>
    </lineage>
</organism>
<feature type="region of interest" description="Disordered" evidence="1">
    <location>
        <begin position="1"/>
        <end position="21"/>
    </location>
</feature>
<evidence type="ECO:0000313" key="3">
    <source>
        <dbReference type="EMBL" id="CAB4857388.1"/>
    </source>
</evidence>
<feature type="transmembrane region" description="Helical" evidence="2">
    <location>
        <begin position="133"/>
        <end position="154"/>
    </location>
</feature>
<sequence length="211" mass="22023">MVGMDDDGPAASETTAEHEPAGGAVVSADVIGTVLIAAAGALGLVSEALAKSLLVPVSSVAASVGVIAFVWSYFHAVGRSREHEISVSQLYVVAGTVAPPGVKRRLQWSLYAQVVVAVAVTSVGFSQTEPQQFNWAAVIIVVPLYGMGLSGVWVSRYGTFGPRILASRPTRRRRAGSPGTTPAGWSDATRPKKVMESHDAADAMKQNDLHG</sequence>
<feature type="transmembrane region" description="Helical" evidence="2">
    <location>
        <begin position="53"/>
        <end position="74"/>
    </location>
</feature>
<feature type="compositionally biased region" description="Basic and acidic residues" evidence="1">
    <location>
        <begin position="189"/>
        <end position="211"/>
    </location>
</feature>
<gene>
    <name evidence="3" type="ORF">UFOPK3417_00026</name>
</gene>
<name>A0A6J7CKS8_9ZZZZ</name>
<reference evidence="3" key="1">
    <citation type="submission" date="2020-05" db="EMBL/GenBank/DDBJ databases">
        <authorList>
            <person name="Chiriac C."/>
            <person name="Salcher M."/>
            <person name="Ghai R."/>
            <person name="Kavagutti S V."/>
        </authorList>
    </citation>
    <scope>NUCLEOTIDE SEQUENCE</scope>
</reference>
<keyword evidence="2" id="KW-0472">Membrane</keyword>
<feature type="region of interest" description="Disordered" evidence="1">
    <location>
        <begin position="168"/>
        <end position="211"/>
    </location>
</feature>